<dbReference type="GO" id="GO:0043565">
    <property type="term" value="F:sequence-specific DNA binding"/>
    <property type="evidence" value="ECO:0007669"/>
    <property type="project" value="TreeGrafter"/>
</dbReference>
<dbReference type="GO" id="GO:1904047">
    <property type="term" value="F:S-adenosyl-L-methionine binding"/>
    <property type="evidence" value="ECO:0007669"/>
    <property type="project" value="TreeGrafter"/>
</dbReference>
<dbReference type="PANTHER" id="PTHR30481">
    <property type="entry name" value="DNA ADENINE METHYLASE"/>
    <property type="match status" value="1"/>
</dbReference>
<evidence type="ECO:0000313" key="4">
    <source>
        <dbReference type="EMBL" id="ABW30814.1"/>
    </source>
</evidence>
<evidence type="ECO:0000256" key="3">
    <source>
        <dbReference type="ARBA" id="ARBA00022691"/>
    </source>
</evidence>
<evidence type="ECO:0000256" key="2">
    <source>
        <dbReference type="ARBA" id="ARBA00022679"/>
    </source>
</evidence>
<dbReference type="GO" id="GO:0032259">
    <property type="term" value="P:methylation"/>
    <property type="evidence" value="ECO:0007669"/>
    <property type="project" value="UniProtKB-KW"/>
</dbReference>
<dbReference type="OrthoDB" id="9805629at2"/>
<dbReference type="eggNOG" id="COG0338">
    <property type="taxonomic scope" value="Bacteria"/>
</dbReference>
<dbReference type="PRINTS" id="PR00505">
    <property type="entry name" value="D12N6MTFRASE"/>
</dbReference>
<dbReference type="Pfam" id="PF02086">
    <property type="entry name" value="MethyltransfD12"/>
    <property type="match status" value="1"/>
</dbReference>
<organism evidence="4 5">
    <name type="scientific">Acaryochloris marina (strain MBIC 11017)</name>
    <dbReference type="NCBI Taxonomy" id="329726"/>
    <lineage>
        <taxon>Bacteria</taxon>
        <taxon>Bacillati</taxon>
        <taxon>Cyanobacteriota</taxon>
        <taxon>Cyanophyceae</taxon>
        <taxon>Acaryochloridales</taxon>
        <taxon>Acaryochloridaceae</taxon>
        <taxon>Acaryochloris</taxon>
    </lineage>
</organism>
<dbReference type="GO" id="GO:0009007">
    <property type="term" value="F:site-specific DNA-methyltransferase (adenine-specific) activity"/>
    <property type="evidence" value="ECO:0007669"/>
    <property type="project" value="UniProtKB-EC"/>
</dbReference>
<dbReference type="InterPro" id="IPR012327">
    <property type="entry name" value="MeTrfase_D12"/>
</dbReference>
<evidence type="ECO:0000256" key="1">
    <source>
        <dbReference type="ARBA" id="ARBA00022603"/>
    </source>
</evidence>
<dbReference type="KEGG" id="amr:AM1_5873"/>
<dbReference type="REBASE" id="16410">
    <property type="entry name" value="M.AmaMORF5873P"/>
</dbReference>
<dbReference type="PANTHER" id="PTHR30481:SF4">
    <property type="entry name" value="SITE-SPECIFIC DNA-METHYLTRANSFERASE (ADENINE-SPECIFIC)"/>
    <property type="match status" value="1"/>
</dbReference>
<keyword evidence="5" id="KW-1185">Reference proteome</keyword>
<dbReference type="Gene3D" id="3.40.50.150">
    <property type="entry name" value="Vaccinia Virus protein VP39"/>
    <property type="match status" value="2"/>
</dbReference>
<dbReference type="SUPFAM" id="SSF53335">
    <property type="entry name" value="S-adenosyl-L-methionine-dependent methyltransferases"/>
    <property type="match status" value="1"/>
</dbReference>
<protein>
    <submittedName>
        <fullName evidence="4">D12 class N6 adenine-specific DNA methyltransferase</fullName>
    </submittedName>
</protein>
<keyword evidence="1 4" id="KW-0489">Methyltransferase</keyword>
<reference evidence="4 5" key="1">
    <citation type="journal article" date="2008" name="Proc. Natl. Acad. Sci. U.S.A.">
        <title>Niche adaptation and genome expansion in the chlorophyll d-producing cyanobacterium Acaryochloris marina.</title>
        <authorList>
            <person name="Swingley W.D."/>
            <person name="Chen M."/>
            <person name="Cheung P.C."/>
            <person name="Conrad A.L."/>
            <person name="Dejesa L.C."/>
            <person name="Hao J."/>
            <person name="Honchak B.M."/>
            <person name="Karbach L.E."/>
            <person name="Kurdoglu A."/>
            <person name="Lahiri S."/>
            <person name="Mastrian S.D."/>
            <person name="Miyashita H."/>
            <person name="Page L."/>
            <person name="Ramakrishna P."/>
            <person name="Satoh S."/>
            <person name="Sattley W.M."/>
            <person name="Shimada Y."/>
            <person name="Taylor H.L."/>
            <person name="Tomo T."/>
            <person name="Tsuchiya T."/>
            <person name="Wang Z.T."/>
            <person name="Raymond J."/>
            <person name="Mimuro M."/>
            <person name="Blankenship R.E."/>
            <person name="Touchman J.W."/>
        </authorList>
    </citation>
    <scope>NUCLEOTIDE SEQUENCE [LARGE SCALE GENOMIC DNA]</scope>
    <source>
        <strain evidence="5">MBIC 11017</strain>
    </source>
</reference>
<name>B0C0M1_ACAM1</name>
<dbReference type="InterPro" id="IPR029063">
    <property type="entry name" value="SAM-dependent_MTases_sf"/>
</dbReference>
<dbReference type="GO" id="GO:0006298">
    <property type="term" value="P:mismatch repair"/>
    <property type="evidence" value="ECO:0007669"/>
    <property type="project" value="TreeGrafter"/>
</dbReference>
<evidence type="ECO:0000313" key="5">
    <source>
        <dbReference type="Proteomes" id="UP000000268"/>
    </source>
</evidence>
<gene>
    <name evidence="4" type="ordered locus">AM1_5873</name>
</gene>
<accession>B0C0M1</accession>
<dbReference type="GO" id="GO:0009307">
    <property type="term" value="P:DNA restriction-modification system"/>
    <property type="evidence" value="ECO:0007669"/>
    <property type="project" value="InterPro"/>
</dbReference>
<dbReference type="HOGENOM" id="CLU_063430_1_1_3"/>
<keyword evidence="2 4" id="KW-0808">Transferase</keyword>
<sequence>MSFALSTRSLPQITRPAFRYFGGKWLLGPWIWSYFPDHDCYVEPFGGAFSVGLQKPPAANDIYNDLHQAGVNFFQVLQQQPDSLLEAIAQSPRTAAEFQCCLQPCDQPLEWARRYYLYCQLAYIGGGGRWSHGLSSSRLQASSSWDVGHLTAIADRIQTVQFLNLDAFNCIQIYDSPSTLFYCDPPYPHSARGSKDKRHQNPVTPRRQYRHEMTDEDHRQLAEILHGIQGRAIISGYACLLYEELYSDWKRVEQKAFTTSGVKRVECLWLSPEPPQIVQVKLSPKPFSLTQKISAIPEAYTRK</sequence>
<keyword evidence="3" id="KW-0949">S-adenosyl-L-methionine</keyword>
<dbReference type="Proteomes" id="UP000000268">
    <property type="component" value="Chromosome"/>
</dbReference>
<dbReference type="AlphaFoldDB" id="B0C0M1"/>
<proteinExistence type="predicted"/>
<dbReference type="STRING" id="329726.AM1_5873"/>
<dbReference type="EMBL" id="CP000828">
    <property type="protein sequence ID" value="ABW30814.1"/>
    <property type="molecule type" value="Genomic_DNA"/>
</dbReference>
<dbReference type="RefSeq" id="WP_012166022.1">
    <property type="nucleotide sequence ID" value="NC_009925.1"/>
</dbReference>